<comment type="caution">
    <text evidence="1">The sequence shown here is derived from an EMBL/GenBank/DDBJ whole genome shotgun (WGS) entry which is preliminary data.</text>
</comment>
<accession>A0ABV9T8L3</accession>
<protein>
    <submittedName>
        <fullName evidence="1">Uncharacterized protein</fullName>
    </submittedName>
</protein>
<sequence>MAEQTSIITLKGNVGKINFYKSRNGYQAREKGGVSKSRIMTDPRFARTRENIAEFRTNATSVKLLKDTIRPAIVKIGDSKLHQRLVRQLMTVLRTDPVNIRGERQVAEGNWALLQGLEMNSNASLSDSLKTGLSIADSTEDWEVSIPGFLPADYLAIPEGTTHFRVFAAGASLDFSTGDRAFLMDTTPSLPINQATLSLSLAVSKATLSHTHRVFLAGIEFMQNVNGQDYPLNNGAHNAASILKTERQ</sequence>
<dbReference type="EMBL" id="JBHSJJ010000022">
    <property type="protein sequence ID" value="MFC4874808.1"/>
    <property type="molecule type" value="Genomic_DNA"/>
</dbReference>
<keyword evidence="2" id="KW-1185">Reference proteome</keyword>
<evidence type="ECO:0000313" key="2">
    <source>
        <dbReference type="Proteomes" id="UP001595818"/>
    </source>
</evidence>
<reference evidence="2" key="1">
    <citation type="journal article" date="2019" name="Int. J. Syst. Evol. Microbiol.">
        <title>The Global Catalogue of Microorganisms (GCM) 10K type strain sequencing project: providing services to taxonomists for standard genome sequencing and annotation.</title>
        <authorList>
            <consortium name="The Broad Institute Genomics Platform"/>
            <consortium name="The Broad Institute Genome Sequencing Center for Infectious Disease"/>
            <person name="Wu L."/>
            <person name="Ma J."/>
        </authorList>
    </citation>
    <scope>NUCLEOTIDE SEQUENCE [LARGE SCALE GENOMIC DNA]</scope>
    <source>
        <strain evidence="2">CGMCC 4.7466</strain>
    </source>
</reference>
<dbReference type="RefSeq" id="WP_377069014.1">
    <property type="nucleotide sequence ID" value="NZ_JBHSJJ010000022.1"/>
</dbReference>
<dbReference type="Proteomes" id="UP001595818">
    <property type="component" value="Unassembled WGS sequence"/>
</dbReference>
<evidence type="ECO:0000313" key="1">
    <source>
        <dbReference type="EMBL" id="MFC4874808.1"/>
    </source>
</evidence>
<name>A0ABV9T8L3_9BACT</name>
<proteinExistence type="predicted"/>
<organism evidence="1 2">
    <name type="scientific">Negadavirga shengliensis</name>
    <dbReference type="NCBI Taxonomy" id="1389218"/>
    <lineage>
        <taxon>Bacteria</taxon>
        <taxon>Pseudomonadati</taxon>
        <taxon>Bacteroidota</taxon>
        <taxon>Cytophagia</taxon>
        <taxon>Cytophagales</taxon>
        <taxon>Cyclobacteriaceae</taxon>
        <taxon>Negadavirga</taxon>
    </lineage>
</organism>
<gene>
    <name evidence="1" type="ORF">ACFPFU_24100</name>
</gene>